<evidence type="ECO:0000313" key="6">
    <source>
        <dbReference type="EMBL" id="KAF7339382.1"/>
    </source>
</evidence>
<dbReference type="OrthoDB" id="269173at2759"/>
<feature type="transmembrane region" description="Helical" evidence="5">
    <location>
        <begin position="12"/>
        <end position="29"/>
    </location>
</feature>
<dbReference type="InterPro" id="IPR006696">
    <property type="entry name" value="DUF423"/>
</dbReference>
<keyword evidence="7" id="KW-1185">Reference proteome</keyword>
<reference evidence="6" key="1">
    <citation type="submission" date="2020-05" db="EMBL/GenBank/DDBJ databases">
        <title>Mycena genomes resolve the evolution of fungal bioluminescence.</title>
        <authorList>
            <person name="Tsai I.J."/>
        </authorList>
    </citation>
    <scope>NUCLEOTIDE SEQUENCE</scope>
    <source>
        <strain evidence="6">160909Yilan</strain>
    </source>
</reference>
<organism evidence="6 7">
    <name type="scientific">Mycena sanguinolenta</name>
    <dbReference type="NCBI Taxonomy" id="230812"/>
    <lineage>
        <taxon>Eukaryota</taxon>
        <taxon>Fungi</taxon>
        <taxon>Dikarya</taxon>
        <taxon>Basidiomycota</taxon>
        <taxon>Agaricomycotina</taxon>
        <taxon>Agaricomycetes</taxon>
        <taxon>Agaricomycetidae</taxon>
        <taxon>Agaricales</taxon>
        <taxon>Marasmiineae</taxon>
        <taxon>Mycenaceae</taxon>
        <taxon>Mycena</taxon>
    </lineage>
</organism>
<dbReference type="Pfam" id="PF04241">
    <property type="entry name" value="DUF423"/>
    <property type="match status" value="1"/>
</dbReference>
<evidence type="ECO:0000256" key="2">
    <source>
        <dbReference type="ARBA" id="ARBA00022692"/>
    </source>
</evidence>
<evidence type="ECO:0000313" key="7">
    <source>
        <dbReference type="Proteomes" id="UP000623467"/>
    </source>
</evidence>
<dbReference type="Proteomes" id="UP000623467">
    <property type="component" value="Unassembled WGS sequence"/>
</dbReference>
<keyword evidence="3 5" id="KW-1133">Transmembrane helix</keyword>
<keyword evidence="4 5" id="KW-0472">Membrane</keyword>
<sequence length="121" mass="12689">MVSVTPNLLWRAGSAYAAAGIMAGAFGAHGLKARGVFADSIASFQTASHYAVFNGLALLLLSLHPRFSAHRFAGPAVAAGTFLFSGSIWALVLDRERFRYLGPVTPMGGVLMIAGYISMAL</sequence>
<comment type="caution">
    <text evidence="6">The sequence shown here is derived from an EMBL/GenBank/DDBJ whole genome shotgun (WGS) entry which is preliminary data.</text>
</comment>
<evidence type="ECO:0000256" key="1">
    <source>
        <dbReference type="ARBA" id="ARBA00004141"/>
    </source>
</evidence>
<protein>
    <submittedName>
        <fullName evidence="6">DUF423-domain-containing protein</fullName>
    </submittedName>
</protein>
<dbReference type="GO" id="GO:0016020">
    <property type="term" value="C:membrane"/>
    <property type="evidence" value="ECO:0007669"/>
    <property type="project" value="UniProtKB-SubCell"/>
</dbReference>
<dbReference type="AlphaFoldDB" id="A0A8H6XF48"/>
<proteinExistence type="predicted"/>
<feature type="transmembrane region" description="Helical" evidence="5">
    <location>
        <begin position="100"/>
        <end position="119"/>
    </location>
</feature>
<gene>
    <name evidence="6" type="ORF">MSAN_02152100</name>
</gene>
<keyword evidence="2 5" id="KW-0812">Transmembrane</keyword>
<evidence type="ECO:0000256" key="4">
    <source>
        <dbReference type="ARBA" id="ARBA00023136"/>
    </source>
</evidence>
<evidence type="ECO:0000256" key="5">
    <source>
        <dbReference type="SAM" id="Phobius"/>
    </source>
</evidence>
<evidence type="ECO:0000256" key="3">
    <source>
        <dbReference type="ARBA" id="ARBA00022989"/>
    </source>
</evidence>
<accession>A0A8H6XF48</accession>
<dbReference type="PANTHER" id="PTHR43461">
    <property type="entry name" value="TRANSMEMBRANE PROTEIN 256"/>
    <property type="match status" value="1"/>
</dbReference>
<name>A0A8H6XF48_9AGAR</name>
<feature type="transmembrane region" description="Helical" evidence="5">
    <location>
        <begin position="72"/>
        <end position="93"/>
    </location>
</feature>
<dbReference type="PANTHER" id="PTHR43461:SF1">
    <property type="entry name" value="TRANSMEMBRANE PROTEIN 256"/>
    <property type="match status" value="1"/>
</dbReference>
<comment type="subcellular location">
    <subcellularLocation>
        <location evidence="1">Membrane</location>
        <topology evidence="1">Multi-pass membrane protein</topology>
    </subcellularLocation>
</comment>
<dbReference type="EMBL" id="JACAZH010000031">
    <property type="protein sequence ID" value="KAF7339382.1"/>
    <property type="molecule type" value="Genomic_DNA"/>
</dbReference>